<evidence type="ECO:0000256" key="8">
    <source>
        <dbReference type="ARBA" id="ARBA00023306"/>
    </source>
</evidence>
<comment type="caution">
    <text evidence="13">The sequence shown here is derived from an EMBL/GenBank/DDBJ whole genome shotgun (WGS) entry which is preliminary data.</text>
</comment>
<dbReference type="GO" id="GO:0005975">
    <property type="term" value="P:carbohydrate metabolic process"/>
    <property type="evidence" value="ECO:0007669"/>
    <property type="project" value="InterPro"/>
</dbReference>
<evidence type="ECO:0000259" key="12">
    <source>
        <dbReference type="Pfam" id="PF00933"/>
    </source>
</evidence>
<dbReference type="Pfam" id="PF00933">
    <property type="entry name" value="Glyco_hydro_3"/>
    <property type="match status" value="1"/>
</dbReference>
<evidence type="ECO:0000256" key="9">
    <source>
        <dbReference type="ARBA" id="ARBA00023316"/>
    </source>
</evidence>
<dbReference type="PANTHER" id="PTHR30480:SF13">
    <property type="entry name" value="BETA-HEXOSAMINIDASE"/>
    <property type="match status" value="1"/>
</dbReference>
<gene>
    <name evidence="11" type="primary">nagZ</name>
    <name evidence="13" type="ORF">A7P95_04215</name>
</gene>
<keyword evidence="3 11" id="KW-0132">Cell division</keyword>
<accession>A0A1A9RYT8</accession>
<comment type="pathway">
    <text evidence="10 11">Cell wall biogenesis; peptidoglycan recycling.</text>
</comment>
<dbReference type="HAMAP" id="MF_00364">
    <property type="entry name" value="NagZ"/>
    <property type="match status" value="1"/>
</dbReference>
<feature type="binding site" evidence="11">
    <location>
        <position position="89"/>
    </location>
    <ligand>
        <name>substrate</name>
    </ligand>
</feature>
<sequence>MKSALSLICRKIDMPVCLPRGPVMADVAAYRLTEEEKQRLLHPAVGGVILFRRNYQSRSQLQELCAEIKALRTPELVIAVDHEGGRVQRFIEGFTRLPAMNVLGKIWEEQGQAAAEAAAEKIGWVLAAELRACGVDLSFTPVLDLDWGQCAVIGNRSFHRQAEIVGALALALQRGLNRGGMQSCGKHFPGHGFVAGDSHHVLPEDPRSLAELMAADIQPFRALAAAGMAAVMPAHVVYPAVDNQPAGFSGVWLKQILRQELGFNGVIFSDDLTMEGAGAAGGIRERAAQSFAAGCDIVLVCNRPDWVDELLEGFRLPENPQLAARWQYMAGRGTSADYAAVMAQPEFQAAQAFTAALASPQDVAGGVKVGEAF</sequence>
<keyword evidence="4 11" id="KW-0378">Hydrolase</keyword>
<evidence type="ECO:0000256" key="11">
    <source>
        <dbReference type="HAMAP-Rule" id="MF_00364"/>
    </source>
</evidence>
<evidence type="ECO:0000256" key="3">
    <source>
        <dbReference type="ARBA" id="ARBA00022618"/>
    </source>
</evidence>
<evidence type="ECO:0000256" key="5">
    <source>
        <dbReference type="ARBA" id="ARBA00022960"/>
    </source>
</evidence>
<evidence type="ECO:0000313" key="14">
    <source>
        <dbReference type="Proteomes" id="UP000077885"/>
    </source>
</evidence>
<dbReference type="EC" id="3.2.1.52" evidence="11"/>
<keyword evidence="6 11" id="KW-0573">Peptidoglycan synthesis</keyword>
<dbReference type="STRING" id="1795827.A7P95_04215"/>
<comment type="function">
    <text evidence="11">Plays a role in peptidoglycan recycling by cleaving the terminal beta-1,4-linked N-acetylglucosamine (GlcNAc) from peptide-linked peptidoglycan fragments, giving rise to free GlcNAc, anhydro-N-acetylmuramic acid and anhydro-N-acetylmuramic acid-linked peptides.</text>
</comment>
<dbReference type="InterPro" id="IPR022956">
    <property type="entry name" value="Beta_hexosaminidase_bac"/>
</dbReference>
<evidence type="ECO:0000256" key="7">
    <source>
        <dbReference type="ARBA" id="ARBA00023295"/>
    </source>
</evidence>
<dbReference type="SUPFAM" id="SSF51445">
    <property type="entry name" value="(Trans)glycosidases"/>
    <property type="match status" value="1"/>
</dbReference>
<dbReference type="FunFam" id="3.20.20.300:FF:000001">
    <property type="entry name" value="Beta-hexosaminidase"/>
    <property type="match status" value="1"/>
</dbReference>
<comment type="similarity">
    <text evidence="11">Belongs to the glycosyl hydrolase 3 family. NagZ subfamily.</text>
</comment>
<keyword evidence="5 11" id="KW-0133">Cell shape</keyword>
<dbReference type="UniPathway" id="UPA00544"/>
<feature type="binding site" evidence="11">
    <location>
        <position position="156"/>
    </location>
    <ligand>
        <name>substrate</name>
    </ligand>
</feature>
<dbReference type="InterPro" id="IPR036962">
    <property type="entry name" value="Glyco_hydro_3_N_sf"/>
</dbReference>
<evidence type="ECO:0000256" key="2">
    <source>
        <dbReference type="ARBA" id="ARBA00022490"/>
    </source>
</evidence>
<dbReference type="Gene3D" id="3.20.20.300">
    <property type="entry name" value="Glycoside hydrolase, family 3, N-terminal domain"/>
    <property type="match status" value="1"/>
</dbReference>
<dbReference type="GO" id="GO:0009254">
    <property type="term" value="P:peptidoglycan turnover"/>
    <property type="evidence" value="ECO:0007669"/>
    <property type="project" value="UniProtKB-UniRule"/>
</dbReference>
<comment type="catalytic activity">
    <reaction evidence="1 11">
        <text>Hydrolysis of terminal non-reducing N-acetyl-D-hexosamine residues in N-acetyl-beta-D-hexosaminides.</text>
        <dbReference type="EC" id="3.2.1.52"/>
    </reaction>
</comment>
<dbReference type="PANTHER" id="PTHR30480">
    <property type="entry name" value="BETA-HEXOSAMINIDASE-RELATED"/>
    <property type="match status" value="1"/>
</dbReference>
<dbReference type="Proteomes" id="UP000077885">
    <property type="component" value="Unassembled WGS sequence"/>
</dbReference>
<protein>
    <recommendedName>
        <fullName evidence="11">Beta-hexosaminidase</fullName>
        <ecNumber evidence="11">3.2.1.52</ecNumber>
    </recommendedName>
    <alternativeName>
        <fullName evidence="11">Beta-N-acetylhexosaminidase</fullName>
    </alternativeName>
    <alternativeName>
        <fullName evidence="11">N-acetyl-beta-glucosaminidase</fullName>
    </alternativeName>
</protein>
<dbReference type="AlphaFoldDB" id="A0A1A9RYT8"/>
<evidence type="ECO:0000256" key="6">
    <source>
        <dbReference type="ARBA" id="ARBA00022984"/>
    </source>
</evidence>
<dbReference type="InterPro" id="IPR001764">
    <property type="entry name" value="Glyco_hydro_3_N"/>
</dbReference>
<dbReference type="GO" id="GO:0071555">
    <property type="term" value="P:cell wall organization"/>
    <property type="evidence" value="ECO:0007669"/>
    <property type="project" value="UniProtKB-KW"/>
</dbReference>
<feature type="binding site" evidence="11">
    <location>
        <begin position="186"/>
        <end position="187"/>
    </location>
    <ligand>
        <name>substrate</name>
    </ligand>
</feature>
<dbReference type="PROSITE" id="PS00775">
    <property type="entry name" value="GLYCOSYL_HYDROL_F3"/>
    <property type="match status" value="1"/>
</dbReference>
<dbReference type="InterPro" id="IPR050226">
    <property type="entry name" value="NagZ_Beta-hexosaminidase"/>
</dbReference>
<dbReference type="NCBIfam" id="NF003740">
    <property type="entry name" value="PRK05337.1"/>
    <property type="match status" value="1"/>
</dbReference>
<dbReference type="InterPro" id="IPR019800">
    <property type="entry name" value="Glyco_hydro_3_AS"/>
</dbReference>
<dbReference type="GO" id="GO:0004563">
    <property type="term" value="F:beta-N-acetylhexosaminidase activity"/>
    <property type="evidence" value="ECO:0007669"/>
    <property type="project" value="UniProtKB-UniRule"/>
</dbReference>
<keyword evidence="14" id="KW-1185">Reference proteome</keyword>
<feature type="active site" description="Nucleophile" evidence="11">
    <location>
        <position position="270"/>
    </location>
</feature>
<dbReference type="EMBL" id="LXSL01000016">
    <property type="protein sequence ID" value="OAM29162.1"/>
    <property type="molecule type" value="Genomic_DNA"/>
</dbReference>
<evidence type="ECO:0000256" key="1">
    <source>
        <dbReference type="ARBA" id="ARBA00001231"/>
    </source>
</evidence>
<dbReference type="GO" id="GO:0005737">
    <property type="term" value="C:cytoplasm"/>
    <property type="evidence" value="ECO:0007669"/>
    <property type="project" value="UniProtKB-SubCell"/>
</dbReference>
<evidence type="ECO:0000256" key="4">
    <source>
        <dbReference type="ARBA" id="ARBA00022801"/>
    </source>
</evidence>
<comment type="subcellular location">
    <subcellularLocation>
        <location evidence="11">Cytoplasm</location>
    </subcellularLocation>
</comment>
<proteinExistence type="inferred from homology"/>
<keyword evidence="7 11" id="KW-0326">Glycosidase</keyword>
<feature type="domain" description="Glycoside hydrolase family 3 N-terminal" evidence="12">
    <location>
        <begin position="31"/>
        <end position="311"/>
    </location>
</feature>
<dbReference type="GO" id="GO:0008360">
    <property type="term" value="P:regulation of cell shape"/>
    <property type="evidence" value="ECO:0007669"/>
    <property type="project" value="UniProtKB-KW"/>
</dbReference>
<reference evidence="14" key="1">
    <citation type="submission" date="2016-05" db="EMBL/GenBank/DDBJ databases">
        <title>Draft genome of Corynebacterium afermentans subsp. afermentans LCDC 88199T.</title>
        <authorList>
            <person name="Bernier A.-M."/>
            <person name="Bernard K."/>
        </authorList>
    </citation>
    <scope>NUCLEOTIDE SEQUENCE [LARGE SCALE GENOMIC DNA]</scope>
    <source>
        <strain evidence="14">NML02-A-017</strain>
    </source>
</reference>
<dbReference type="GO" id="GO:0009252">
    <property type="term" value="P:peptidoglycan biosynthetic process"/>
    <property type="evidence" value="ECO:0007669"/>
    <property type="project" value="UniProtKB-KW"/>
</dbReference>
<feature type="binding site" evidence="11">
    <location>
        <position position="81"/>
    </location>
    <ligand>
        <name>substrate</name>
    </ligand>
</feature>
<keyword evidence="8 11" id="KW-0131">Cell cycle</keyword>
<organism evidence="13 14">
    <name type="scientific">Eikenella longinqua</name>
    <dbReference type="NCBI Taxonomy" id="1795827"/>
    <lineage>
        <taxon>Bacteria</taxon>
        <taxon>Pseudomonadati</taxon>
        <taxon>Pseudomonadota</taxon>
        <taxon>Betaproteobacteria</taxon>
        <taxon>Neisseriales</taxon>
        <taxon>Neisseriaceae</taxon>
        <taxon>Eikenella</taxon>
    </lineage>
</organism>
<dbReference type="GO" id="GO:0051301">
    <property type="term" value="P:cell division"/>
    <property type="evidence" value="ECO:0007669"/>
    <property type="project" value="UniProtKB-KW"/>
</dbReference>
<feature type="site" description="Important for catalytic activity" evidence="11">
    <location>
        <position position="197"/>
    </location>
</feature>
<name>A0A1A9RYT8_9NEIS</name>
<keyword evidence="2 11" id="KW-0963">Cytoplasm</keyword>
<keyword evidence="9 11" id="KW-0961">Cell wall biogenesis/degradation</keyword>
<feature type="active site" description="Proton donor/acceptor" evidence="11">
    <location>
        <position position="199"/>
    </location>
</feature>
<evidence type="ECO:0000256" key="10">
    <source>
        <dbReference type="ARBA" id="ARBA00037880"/>
    </source>
</evidence>
<evidence type="ECO:0000313" key="13">
    <source>
        <dbReference type="EMBL" id="OAM29162.1"/>
    </source>
</evidence>
<dbReference type="InterPro" id="IPR017853">
    <property type="entry name" value="GH"/>
</dbReference>